<dbReference type="AlphaFoldDB" id="B0D631"/>
<dbReference type="RefSeq" id="XP_001879515.1">
    <property type="nucleotide sequence ID" value="XM_001879480.1"/>
</dbReference>
<keyword evidence="2" id="KW-1185">Reference proteome</keyword>
<name>B0D631_LACBS</name>
<evidence type="ECO:0000313" key="1">
    <source>
        <dbReference type="EMBL" id="EDR10130.1"/>
    </source>
</evidence>
<sequence length="275" mass="29792">MGALDSRQSSWGKDGIGVWPQLVYGSKRTLGDGPWGSAHTPLVDAQHDRFDVLGLMSIALAGSIISMQRGKLRLVLFPHRVCVPQASPPSPPHLIAHTAFQTPNCSQNAVGYLANVALPSTESVLWPFNLFMEGNRSPVSTLRQAQSRQFSHRSACHPIRPDNTCAPNGNVGTPLVLMTRVEERLWREASGERADCTLAQRAVGCLAEHLYGPYGWMAGTSPPAGLLLGRLSVDYVHALPGAGSLRKSSMDSIIAFCPLVPICKCRRLQSTTVYI</sequence>
<dbReference type="KEGG" id="lbc:LACBIDRAFT_325743"/>
<dbReference type="Proteomes" id="UP000001194">
    <property type="component" value="Unassembled WGS sequence"/>
</dbReference>
<accession>B0D631</accession>
<gene>
    <name evidence="1" type="ORF">LACBIDRAFT_325743</name>
</gene>
<dbReference type="HOGENOM" id="CLU_1012172_0_0_1"/>
<proteinExistence type="predicted"/>
<reference evidence="1 2" key="1">
    <citation type="journal article" date="2008" name="Nature">
        <title>The genome of Laccaria bicolor provides insights into mycorrhizal symbiosis.</title>
        <authorList>
            <person name="Martin F."/>
            <person name="Aerts A."/>
            <person name="Ahren D."/>
            <person name="Brun A."/>
            <person name="Danchin E.G.J."/>
            <person name="Duchaussoy F."/>
            <person name="Gibon J."/>
            <person name="Kohler A."/>
            <person name="Lindquist E."/>
            <person name="Pereda V."/>
            <person name="Salamov A."/>
            <person name="Shapiro H.J."/>
            <person name="Wuyts J."/>
            <person name="Blaudez D."/>
            <person name="Buee M."/>
            <person name="Brokstein P."/>
            <person name="Canbaeck B."/>
            <person name="Cohen D."/>
            <person name="Courty P.E."/>
            <person name="Coutinho P.M."/>
            <person name="Delaruelle C."/>
            <person name="Detter J.C."/>
            <person name="Deveau A."/>
            <person name="DiFazio S."/>
            <person name="Duplessis S."/>
            <person name="Fraissinet-Tachet L."/>
            <person name="Lucic E."/>
            <person name="Frey-Klett P."/>
            <person name="Fourrey C."/>
            <person name="Feussner I."/>
            <person name="Gay G."/>
            <person name="Grimwood J."/>
            <person name="Hoegger P.J."/>
            <person name="Jain P."/>
            <person name="Kilaru S."/>
            <person name="Labbe J."/>
            <person name="Lin Y.C."/>
            <person name="Legue V."/>
            <person name="Le Tacon F."/>
            <person name="Marmeisse R."/>
            <person name="Melayah D."/>
            <person name="Montanini B."/>
            <person name="Muratet M."/>
            <person name="Nehls U."/>
            <person name="Niculita-Hirzel H."/>
            <person name="Oudot-Le Secq M.P."/>
            <person name="Peter M."/>
            <person name="Quesneville H."/>
            <person name="Rajashekar B."/>
            <person name="Reich M."/>
            <person name="Rouhier N."/>
            <person name="Schmutz J."/>
            <person name="Yin T."/>
            <person name="Chalot M."/>
            <person name="Henrissat B."/>
            <person name="Kuees U."/>
            <person name="Lucas S."/>
            <person name="Van de Peer Y."/>
            <person name="Podila G.K."/>
            <person name="Polle A."/>
            <person name="Pukkila P.J."/>
            <person name="Richardson P.M."/>
            <person name="Rouze P."/>
            <person name="Sanders I.R."/>
            <person name="Stajich J.E."/>
            <person name="Tunlid A."/>
            <person name="Tuskan G."/>
            <person name="Grigoriev I.V."/>
        </authorList>
    </citation>
    <scope>NUCLEOTIDE SEQUENCE [LARGE SCALE GENOMIC DNA]</scope>
    <source>
        <strain evidence="2">S238N-H82 / ATCC MYA-4686</strain>
    </source>
</reference>
<evidence type="ECO:0000313" key="2">
    <source>
        <dbReference type="Proteomes" id="UP000001194"/>
    </source>
</evidence>
<dbReference type="InParanoid" id="B0D631"/>
<organism evidence="2">
    <name type="scientific">Laccaria bicolor (strain S238N-H82 / ATCC MYA-4686)</name>
    <name type="common">Bicoloured deceiver</name>
    <name type="synonym">Laccaria laccata var. bicolor</name>
    <dbReference type="NCBI Taxonomy" id="486041"/>
    <lineage>
        <taxon>Eukaryota</taxon>
        <taxon>Fungi</taxon>
        <taxon>Dikarya</taxon>
        <taxon>Basidiomycota</taxon>
        <taxon>Agaricomycotina</taxon>
        <taxon>Agaricomycetes</taxon>
        <taxon>Agaricomycetidae</taxon>
        <taxon>Agaricales</taxon>
        <taxon>Agaricineae</taxon>
        <taxon>Hydnangiaceae</taxon>
        <taxon>Laccaria</taxon>
    </lineage>
</organism>
<protein>
    <submittedName>
        <fullName evidence="1">Predicted protein</fullName>
    </submittedName>
</protein>
<dbReference type="EMBL" id="DS547098">
    <property type="protein sequence ID" value="EDR10130.1"/>
    <property type="molecule type" value="Genomic_DNA"/>
</dbReference>
<dbReference type="GeneID" id="6075100"/>